<evidence type="ECO:0000313" key="1">
    <source>
        <dbReference type="EMBL" id="GCA66810.1"/>
    </source>
</evidence>
<keyword evidence="2" id="KW-1185">Reference proteome</keyword>
<dbReference type="Proteomes" id="UP000265643">
    <property type="component" value="Unassembled WGS sequence"/>
</dbReference>
<evidence type="ECO:0000313" key="2">
    <source>
        <dbReference type="Proteomes" id="UP000265643"/>
    </source>
</evidence>
<protein>
    <submittedName>
        <fullName evidence="1">Uncharacterized protein</fullName>
    </submittedName>
</protein>
<dbReference type="AlphaFoldDB" id="A0A391P1A7"/>
<name>A0A391P1A7_9FIRM</name>
<comment type="caution">
    <text evidence="1">The sequence shown here is derived from an EMBL/GenBank/DDBJ whole genome shotgun (WGS) entry which is preliminary data.</text>
</comment>
<proteinExistence type="predicted"/>
<reference evidence="2" key="1">
    <citation type="submission" date="2018-09" db="EMBL/GenBank/DDBJ databases">
        <title>Draft Genome Sequence of Mediterraneibacter sp. KCTC 15684.</title>
        <authorList>
            <person name="Kim J.S."/>
            <person name="Han K.I."/>
            <person name="Suh M.K."/>
            <person name="Lee K.C."/>
            <person name="Eom M.K."/>
            <person name="Lee J.H."/>
            <person name="Park S.H."/>
            <person name="Kang S.W."/>
            <person name="Park J.E."/>
            <person name="Oh B.S."/>
            <person name="Yu S.Y."/>
            <person name="Choi S.H."/>
            <person name="Lee D.H."/>
            <person name="Yoon H."/>
            <person name="Kim B."/>
            <person name="Yang S.J."/>
            <person name="Lee J.S."/>
        </authorList>
    </citation>
    <scope>NUCLEOTIDE SEQUENCE [LARGE SCALE GENOMIC DNA]</scope>
    <source>
        <strain evidence="2">KCTC 15684</strain>
    </source>
</reference>
<dbReference type="EMBL" id="BHGK01000001">
    <property type="protein sequence ID" value="GCA66810.1"/>
    <property type="molecule type" value="Genomic_DNA"/>
</dbReference>
<accession>A0A391P1A7</accession>
<sequence>MKRDFDKVQGVPYNKEHENREFISEGENIFQDLAVVPIRRQIGGGHIRRSRFGMPAFCAEKSV</sequence>
<gene>
    <name evidence="1" type="ORF">KGMB01110_12460</name>
</gene>
<organism evidence="1 2">
    <name type="scientific">Mediterraneibacter butyricigenes</name>
    <dbReference type="NCBI Taxonomy" id="2316025"/>
    <lineage>
        <taxon>Bacteria</taxon>
        <taxon>Bacillati</taxon>
        <taxon>Bacillota</taxon>
        <taxon>Clostridia</taxon>
        <taxon>Lachnospirales</taxon>
        <taxon>Lachnospiraceae</taxon>
        <taxon>Mediterraneibacter</taxon>
    </lineage>
</organism>